<evidence type="ECO:0000256" key="2">
    <source>
        <dbReference type="ARBA" id="ARBA00023125"/>
    </source>
</evidence>
<dbReference type="Pfam" id="PF16925">
    <property type="entry name" value="TetR_C_13"/>
    <property type="match status" value="1"/>
</dbReference>
<reference evidence="7" key="1">
    <citation type="journal article" date="2019" name="Int. J. Syst. Evol. Microbiol.">
        <title>The Global Catalogue of Microorganisms (GCM) 10K type strain sequencing project: providing services to taxonomists for standard genome sequencing and annotation.</title>
        <authorList>
            <consortium name="The Broad Institute Genomics Platform"/>
            <consortium name="The Broad Institute Genome Sequencing Center for Infectious Disease"/>
            <person name="Wu L."/>
            <person name="Ma J."/>
        </authorList>
    </citation>
    <scope>NUCLEOTIDE SEQUENCE [LARGE SCALE GENOMIC DNA]</scope>
    <source>
        <strain evidence="7">JCM 17933</strain>
    </source>
</reference>
<evidence type="ECO:0000256" key="3">
    <source>
        <dbReference type="ARBA" id="ARBA00023163"/>
    </source>
</evidence>
<sequence length="207" mass="22498">MSGTLTRKGAATRQRIIEGAAAEIREHGVLATTLDDIRGRTGTSKSQLFHYFPEGKEQLLLAVARHEADQVLADQRPQLGDLTSWPAWSAWRDRVVDRYRRQKLDCPINYLVSELGRSTPGAQAVVVELLRTWQAEIAVGIRHMQSIGEVDPEMDTERAAAALLAGIQGGVVVLMSTGSITHLEAALDAGIESLRASGRRHAPSDAA</sequence>
<evidence type="ECO:0000313" key="7">
    <source>
        <dbReference type="Proteomes" id="UP001500503"/>
    </source>
</evidence>
<dbReference type="Gene3D" id="1.10.357.10">
    <property type="entry name" value="Tetracycline Repressor, domain 2"/>
    <property type="match status" value="1"/>
</dbReference>
<keyword evidence="7" id="KW-1185">Reference proteome</keyword>
<feature type="domain" description="HTH tetR-type" evidence="5">
    <location>
        <begin position="10"/>
        <end position="70"/>
    </location>
</feature>
<dbReference type="EMBL" id="BAABHF010000024">
    <property type="protein sequence ID" value="GAA4499652.1"/>
    <property type="molecule type" value="Genomic_DNA"/>
</dbReference>
<feature type="DNA-binding region" description="H-T-H motif" evidence="4">
    <location>
        <begin position="33"/>
        <end position="52"/>
    </location>
</feature>
<keyword evidence="3" id="KW-0804">Transcription</keyword>
<evidence type="ECO:0000256" key="4">
    <source>
        <dbReference type="PROSITE-ProRule" id="PRU00335"/>
    </source>
</evidence>
<dbReference type="SUPFAM" id="SSF48498">
    <property type="entry name" value="Tetracyclin repressor-like, C-terminal domain"/>
    <property type="match status" value="1"/>
</dbReference>
<dbReference type="InterPro" id="IPR001647">
    <property type="entry name" value="HTH_TetR"/>
</dbReference>
<evidence type="ECO:0000313" key="6">
    <source>
        <dbReference type="EMBL" id="GAA4499652.1"/>
    </source>
</evidence>
<dbReference type="InterPro" id="IPR011075">
    <property type="entry name" value="TetR_C"/>
</dbReference>
<gene>
    <name evidence="6" type="ORF">GCM10023191_046920</name>
</gene>
<proteinExistence type="predicted"/>
<dbReference type="PANTHER" id="PTHR47506:SF3">
    <property type="entry name" value="HTH-TYPE TRANSCRIPTIONAL REGULATOR LMRA"/>
    <property type="match status" value="1"/>
</dbReference>
<dbReference type="SUPFAM" id="SSF46689">
    <property type="entry name" value="Homeodomain-like"/>
    <property type="match status" value="1"/>
</dbReference>
<keyword evidence="1" id="KW-0805">Transcription regulation</keyword>
<dbReference type="Pfam" id="PF00440">
    <property type="entry name" value="TetR_N"/>
    <property type="match status" value="1"/>
</dbReference>
<dbReference type="InterPro" id="IPR009057">
    <property type="entry name" value="Homeodomain-like_sf"/>
</dbReference>
<dbReference type="Proteomes" id="UP001500503">
    <property type="component" value="Unassembled WGS sequence"/>
</dbReference>
<organism evidence="6 7">
    <name type="scientific">Actinoallomurus oryzae</name>
    <dbReference type="NCBI Taxonomy" id="502180"/>
    <lineage>
        <taxon>Bacteria</taxon>
        <taxon>Bacillati</taxon>
        <taxon>Actinomycetota</taxon>
        <taxon>Actinomycetes</taxon>
        <taxon>Streptosporangiales</taxon>
        <taxon>Thermomonosporaceae</taxon>
        <taxon>Actinoallomurus</taxon>
    </lineage>
</organism>
<dbReference type="PANTHER" id="PTHR47506">
    <property type="entry name" value="TRANSCRIPTIONAL REGULATORY PROTEIN"/>
    <property type="match status" value="1"/>
</dbReference>
<keyword evidence="2 4" id="KW-0238">DNA-binding</keyword>
<dbReference type="InterPro" id="IPR036271">
    <property type="entry name" value="Tet_transcr_reg_TetR-rel_C_sf"/>
</dbReference>
<protein>
    <submittedName>
        <fullName evidence="6">TetR/AcrR family transcriptional regulator</fullName>
    </submittedName>
</protein>
<evidence type="ECO:0000259" key="5">
    <source>
        <dbReference type="PROSITE" id="PS50977"/>
    </source>
</evidence>
<dbReference type="PROSITE" id="PS50977">
    <property type="entry name" value="HTH_TETR_2"/>
    <property type="match status" value="1"/>
</dbReference>
<dbReference type="RefSeq" id="WP_345467199.1">
    <property type="nucleotide sequence ID" value="NZ_BAABHF010000024.1"/>
</dbReference>
<evidence type="ECO:0000256" key="1">
    <source>
        <dbReference type="ARBA" id="ARBA00023015"/>
    </source>
</evidence>
<name>A0ABP8Q9J0_9ACTN</name>
<comment type="caution">
    <text evidence="6">The sequence shown here is derived from an EMBL/GenBank/DDBJ whole genome shotgun (WGS) entry which is preliminary data.</text>
</comment>
<accession>A0ABP8Q9J0</accession>